<dbReference type="InterPro" id="IPR038765">
    <property type="entry name" value="Papain-like_cys_pep_sf"/>
</dbReference>
<keyword evidence="1" id="KW-0833">Ubl conjugation pathway</keyword>
<dbReference type="GO" id="GO:0006508">
    <property type="term" value="P:proteolysis"/>
    <property type="evidence" value="ECO:0007669"/>
    <property type="project" value="UniProtKB-KW"/>
</dbReference>
<comment type="catalytic activity">
    <reaction evidence="1">
        <text>Thiol-dependent hydrolysis of ester, thioester, amide, peptide and isopeptide bonds formed by the C-terminal Gly of ubiquitin (a 76-residue protein attached to proteins as an intracellular targeting signal).</text>
        <dbReference type="EC" id="3.4.19.12"/>
    </reaction>
</comment>
<dbReference type="InterPro" id="IPR028889">
    <property type="entry name" value="USP"/>
</dbReference>
<dbReference type="PROSITE" id="PS00973">
    <property type="entry name" value="USP_2"/>
    <property type="match status" value="1"/>
</dbReference>
<dbReference type="Pfam" id="PF00443">
    <property type="entry name" value="UCH"/>
    <property type="match status" value="1"/>
</dbReference>
<dbReference type="GO" id="GO:0004843">
    <property type="term" value="F:cysteine-type deubiquitinase activity"/>
    <property type="evidence" value="ECO:0007669"/>
    <property type="project" value="UniProtKB-UniRule"/>
</dbReference>
<protein>
    <recommendedName>
        <fullName evidence="1">Ubiquitin carboxyl-terminal hydrolase</fullName>
        <ecNumber evidence="1">3.4.19.12</ecNumber>
    </recommendedName>
</protein>
<dbReference type="CDD" id="cd02257">
    <property type="entry name" value="Peptidase_C19"/>
    <property type="match status" value="1"/>
</dbReference>
<dbReference type="GO" id="GO:0016579">
    <property type="term" value="P:protein deubiquitination"/>
    <property type="evidence" value="ECO:0007669"/>
    <property type="project" value="InterPro"/>
</dbReference>
<dbReference type="PROSITE" id="PS00972">
    <property type="entry name" value="USP_1"/>
    <property type="match status" value="1"/>
</dbReference>
<dbReference type="Proteomes" id="UP001162060">
    <property type="component" value="Unassembled WGS sequence"/>
</dbReference>
<dbReference type="AlphaFoldDB" id="A0AAV1TP19"/>
<gene>
    <name evidence="3" type="ORF">PM001_LOCUS7993</name>
</gene>
<dbReference type="PANTHER" id="PTHR21646:SF76">
    <property type="entry name" value="UBIQUITIN CARBOXYL-TERMINAL HYDROLASE 32"/>
    <property type="match status" value="1"/>
</dbReference>
<evidence type="ECO:0000313" key="3">
    <source>
        <dbReference type="EMBL" id="CAK7922822.1"/>
    </source>
</evidence>
<keyword evidence="1" id="KW-0378">Hydrolase</keyword>
<dbReference type="Gene3D" id="3.90.70.10">
    <property type="entry name" value="Cysteine proteinases"/>
    <property type="match status" value="1"/>
</dbReference>
<dbReference type="SUPFAM" id="SSF54001">
    <property type="entry name" value="Cysteine proteinases"/>
    <property type="match status" value="1"/>
</dbReference>
<proteinExistence type="inferred from homology"/>
<organism evidence="3 4">
    <name type="scientific">Peronospora matthiolae</name>
    <dbReference type="NCBI Taxonomy" id="2874970"/>
    <lineage>
        <taxon>Eukaryota</taxon>
        <taxon>Sar</taxon>
        <taxon>Stramenopiles</taxon>
        <taxon>Oomycota</taxon>
        <taxon>Peronosporomycetes</taxon>
        <taxon>Peronosporales</taxon>
        <taxon>Peronosporaceae</taxon>
        <taxon>Peronospora</taxon>
    </lineage>
</organism>
<keyword evidence="1" id="KW-0645">Protease</keyword>
<comment type="caution">
    <text evidence="3">The sequence shown here is derived from an EMBL/GenBank/DDBJ whole genome shotgun (WGS) entry which is preliminary data.</text>
</comment>
<dbReference type="EMBL" id="CAKLBY020000066">
    <property type="protein sequence ID" value="CAK7922822.1"/>
    <property type="molecule type" value="Genomic_DNA"/>
</dbReference>
<keyword evidence="1" id="KW-0788">Thiol protease</keyword>
<reference evidence="3" key="1">
    <citation type="submission" date="2024-01" db="EMBL/GenBank/DDBJ databases">
        <authorList>
            <person name="Webb A."/>
        </authorList>
    </citation>
    <scope>NUCLEOTIDE SEQUENCE</scope>
    <source>
        <strain evidence="3">Pm1</strain>
    </source>
</reference>
<sequence length="494" mass="56312">MTKVPRLLFRWSWLTWLVLAYWNKAKSYLLYYLTLWVWRPLVTRLGSGRRNLLAHEAPDEGSGPSSFDYSVTTAPGDAVIGPSGLVNIGNLCFVNAVLQCLATVPEFVESVDRALRTRNQLYSSQIENDTIENKVLVAETLVSLLRGIGHEVELNVELEADGEQNHLGRLARDDNQQKLRSFRSAASQCTYLVSSAASRQEQQDAEEFLSFLLELLHDLLRVSAQPTRQEEERQRFLQSEDWFLQQLKKCDPNDPRSYIQAVANIGDVRWNYFLRQNASAITDLFSAQTVRGSQCCSCANLTCLHEEQRIFSLAISSGNEDQTLAECLERFRHPEQLTGENRVYCDGYCRAKTTRLTQILLQRVPPVLVFQLQRFKHTSLKGQTEKVDTPVSFPCGKNDPLDITMNAFMRDEEGRATFELTAVCAHVGSSIDSGHYVAYVRHEYSRHDAIRPEQWLRIDDEVVSVIDEAQLRNETLCSAYLLFYAQAPRREDGD</sequence>
<dbReference type="EC" id="3.4.19.12" evidence="1"/>
<dbReference type="PANTHER" id="PTHR21646">
    <property type="entry name" value="UBIQUITIN CARBOXYL-TERMINAL HYDROLASE"/>
    <property type="match status" value="1"/>
</dbReference>
<dbReference type="InterPro" id="IPR018200">
    <property type="entry name" value="USP_CS"/>
</dbReference>
<evidence type="ECO:0000313" key="4">
    <source>
        <dbReference type="Proteomes" id="UP001162060"/>
    </source>
</evidence>
<dbReference type="PROSITE" id="PS50235">
    <property type="entry name" value="USP_3"/>
    <property type="match status" value="1"/>
</dbReference>
<feature type="domain" description="USP" evidence="2">
    <location>
        <begin position="83"/>
        <end position="487"/>
    </location>
</feature>
<comment type="similarity">
    <text evidence="1">Belongs to the peptidase C19 family.</text>
</comment>
<dbReference type="InterPro" id="IPR050185">
    <property type="entry name" value="Ub_carboxyl-term_hydrolase"/>
</dbReference>
<evidence type="ECO:0000259" key="2">
    <source>
        <dbReference type="PROSITE" id="PS50235"/>
    </source>
</evidence>
<accession>A0AAV1TP19</accession>
<name>A0AAV1TP19_9STRA</name>
<dbReference type="InterPro" id="IPR001394">
    <property type="entry name" value="Peptidase_C19_UCH"/>
</dbReference>
<evidence type="ECO:0000256" key="1">
    <source>
        <dbReference type="RuleBase" id="RU366025"/>
    </source>
</evidence>